<dbReference type="Proteomes" id="UP000231279">
    <property type="component" value="Unassembled WGS sequence"/>
</dbReference>
<accession>A0A2G9I782</accession>
<sequence length="72" mass="8299">MFGKPYRHQGISPSFSLLADSSHSTGFSKSFSFPHFFHPLYSSRCSSFLGVIYLFIIFIFFASLYFIEIVEI</sequence>
<evidence type="ECO:0000313" key="3">
    <source>
        <dbReference type="Proteomes" id="UP000231279"/>
    </source>
</evidence>
<organism evidence="2 3">
    <name type="scientific">Handroanthus impetiginosus</name>
    <dbReference type="NCBI Taxonomy" id="429701"/>
    <lineage>
        <taxon>Eukaryota</taxon>
        <taxon>Viridiplantae</taxon>
        <taxon>Streptophyta</taxon>
        <taxon>Embryophyta</taxon>
        <taxon>Tracheophyta</taxon>
        <taxon>Spermatophyta</taxon>
        <taxon>Magnoliopsida</taxon>
        <taxon>eudicotyledons</taxon>
        <taxon>Gunneridae</taxon>
        <taxon>Pentapetalae</taxon>
        <taxon>asterids</taxon>
        <taxon>lamiids</taxon>
        <taxon>Lamiales</taxon>
        <taxon>Bignoniaceae</taxon>
        <taxon>Crescentiina</taxon>
        <taxon>Tabebuia alliance</taxon>
        <taxon>Handroanthus</taxon>
    </lineage>
</organism>
<keyword evidence="1" id="KW-0812">Transmembrane</keyword>
<dbReference type="EMBL" id="NKXS01000226">
    <property type="protein sequence ID" value="PIN25500.1"/>
    <property type="molecule type" value="Genomic_DNA"/>
</dbReference>
<gene>
    <name evidence="2" type="ORF">CDL12_01752</name>
</gene>
<keyword evidence="1" id="KW-0472">Membrane</keyword>
<proteinExistence type="predicted"/>
<comment type="caution">
    <text evidence="2">The sequence shown here is derived from an EMBL/GenBank/DDBJ whole genome shotgun (WGS) entry which is preliminary data.</text>
</comment>
<name>A0A2G9I782_9LAMI</name>
<reference evidence="3" key="1">
    <citation type="journal article" date="2018" name="Gigascience">
        <title>Genome assembly of the Pink Ipe (Handroanthus impetiginosus, Bignoniaceae), a highly valued, ecologically keystone Neotropical timber forest tree.</title>
        <authorList>
            <person name="Silva-Junior O.B."/>
            <person name="Grattapaglia D."/>
            <person name="Novaes E."/>
            <person name="Collevatti R.G."/>
        </authorList>
    </citation>
    <scope>NUCLEOTIDE SEQUENCE [LARGE SCALE GENOMIC DNA]</scope>
    <source>
        <strain evidence="3">cv. UFG-1</strain>
    </source>
</reference>
<keyword evidence="1" id="KW-1133">Transmembrane helix</keyword>
<dbReference type="AlphaFoldDB" id="A0A2G9I782"/>
<feature type="transmembrane region" description="Helical" evidence="1">
    <location>
        <begin position="48"/>
        <end position="67"/>
    </location>
</feature>
<protein>
    <submittedName>
        <fullName evidence="2">Uncharacterized protein</fullName>
    </submittedName>
</protein>
<evidence type="ECO:0000256" key="1">
    <source>
        <dbReference type="SAM" id="Phobius"/>
    </source>
</evidence>
<keyword evidence="3" id="KW-1185">Reference proteome</keyword>
<evidence type="ECO:0000313" key="2">
    <source>
        <dbReference type="EMBL" id="PIN25500.1"/>
    </source>
</evidence>